<keyword evidence="2" id="KW-1133">Transmembrane helix</keyword>
<feature type="region of interest" description="Disordered" evidence="1">
    <location>
        <begin position="1"/>
        <end position="20"/>
    </location>
</feature>
<keyword evidence="2" id="KW-0472">Membrane</keyword>
<evidence type="ECO:0000256" key="2">
    <source>
        <dbReference type="SAM" id="Phobius"/>
    </source>
</evidence>
<dbReference type="InterPro" id="IPR058528">
    <property type="entry name" value="DUF8215"/>
</dbReference>
<keyword evidence="5" id="KW-1185">Reference proteome</keyword>
<evidence type="ECO:0000313" key="5">
    <source>
        <dbReference type="Proteomes" id="UP000243250"/>
    </source>
</evidence>
<reference evidence="5" key="1">
    <citation type="submission" date="2016-10" db="EMBL/GenBank/DDBJ databases">
        <authorList>
            <person name="Varghese N."/>
            <person name="Submissions S."/>
        </authorList>
    </citation>
    <scope>NUCLEOTIDE SEQUENCE [LARGE SCALE GENOMIC DNA]</scope>
    <source>
        <strain evidence="5">CGMCC 1.8711</strain>
    </source>
</reference>
<accession>A0A1I6GHV2</accession>
<dbReference type="RefSeq" id="WP_245758310.1">
    <property type="nucleotide sequence ID" value="NZ_FOYS01000002.1"/>
</dbReference>
<proteinExistence type="predicted"/>
<feature type="transmembrane region" description="Helical" evidence="2">
    <location>
        <begin position="99"/>
        <end position="119"/>
    </location>
</feature>
<feature type="transmembrane region" description="Helical" evidence="2">
    <location>
        <begin position="125"/>
        <end position="147"/>
    </location>
</feature>
<dbReference type="AlphaFoldDB" id="A0A1I6GHV2"/>
<organism evidence="4 5">
    <name type="scientific">Halogeometricum limi</name>
    <dbReference type="NCBI Taxonomy" id="555875"/>
    <lineage>
        <taxon>Archaea</taxon>
        <taxon>Methanobacteriati</taxon>
        <taxon>Methanobacteriota</taxon>
        <taxon>Stenosarchaea group</taxon>
        <taxon>Halobacteria</taxon>
        <taxon>Halobacteriales</taxon>
        <taxon>Haloferacaceae</taxon>
        <taxon>Halogeometricum</taxon>
    </lineage>
</organism>
<keyword evidence="2" id="KW-0812">Transmembrane</keyword>
<evidence type="ECO:0000313" key="4">
    <source>
        <dbReference type="EMBL" id="SFR41772.1"/>
    </source>
</evidence>
<protein>
    <recommendedName>
        <fullName evidence="3">DUF8215 domain-containing protein</fullName>
    </recommendedName>
</protein>
<feature type="domain" description="DUF8215" evidence="3">
    <location>
        <begin position="21"/>
        <end position="150"/>
    </location>
</feature>
<sequence length="156" mass="16208">MSRGATDSETEARQVRPREDNDELGRWLEDLFDGTAEATVLGLPALVVAAFSGDFVASSAALGAAVALSVGVAAYRNGRLSLGPEWPPFSVFYAAVRTLWYNVVYLVAVFGTVGAGVFSPTPPDLAAAIVAGFVVGTAGLLAFPFVANGVESARRL</sequence>
<evidence type="ECO:0000259" key="3">
    <source>
        <dbReference type="Pfam" id="PF26650"/>
    </source>
</evidence>
<dbReference type="Proteomes" id="UP000243250">
    <property type="component" value="Unassembled WGS sequence"/>
</dbReference>
<evidence type="ECO:0000256" key="1">
    <source>
        <dbReference type="SAM" id="MobiDB-lite"/>
    </source>
</evidence>
<dbReference type="Pfam" id="PF26650">
    <property type="entry name" value="DUF8215"/>
    <property type="match status" value="1"/>
</dbReference>
<gene>
    <name evidence="4" type="ORF">SAMN04488124_1068</name>
</gene>
<dbReference type="EMBL" id="FOYS01000002">
    <property type="protein sequence ID" value="SFR41772.1"/>
    <property type="molecule type" value="Genomic_DNA"/>
</dbReference>
<name>A0A1I6GHV2_9EURY</name>
<feature type="compositionally biased region" description="Basic and acidic residues" evidence="1">
    <location>
        <begin position="10"/>
        <end position="20"/>
    </location>
</feature>
<dbReference type="STRING" id="555875.SAMN04488124_1068"/>